<organism evidence="9 10">
    <name type="scientific">Allomyces macrogynus (strain ATCC 38327)</name>
    <name type="common">Allomyces javanicus var. macrogynus</name>
    <dbReference type="NCBI Taxonomy" id="578462"/>
    <lineage>
        <taxon>Eukaryota</taxon>
        <taxon>Fungi</taxon>
        <taxon>Fungi incertae sedis</taxon>
        <taxon>Blastocladiomycota</taxon>
        <taxon>Blastocladiomycetes</taxon>
        <taxon>Blastocladiales</taxon>
        <taxon>Blastocladiaceae</taxon>
        <taxon>Allomyces</taxon>
    </lineage>
</organism>
<dbReference type="OrthoDB" id="1470350at2759"/>
<dbReference type="InterPro" id="IPR001128">
    <property type="entry name" value="Cyt_P450"/>
</dbReference>
<evidence type="ECO:0000256" key="5">
    <source>
        <dbReference type="ARBA" id="ARBA00023004"/>
    </source>
</evidence>
<dbReference type="OMA" id="PVAMLHR"/>
<dbReference type="PANTHER" id="PTHR24291:SF50">
    <property type="entry name" value="BIFUNCTIONAL ALBAFLAVENONE MONOOXYGENASE_TERPENE SYNTHASE"/>
    <property type="match status" value="1"/>
</dbReference>
<evidence type="ECO:0000256" key="4">
    <source>
        <dbReference type="ARBA" id="ARBA00023002"/>
    </source>
</evidence>
<feature type="binding site" description="axial binding residue" evidence="7">
    <location>
        <position position="499"/>
    </location>
    <ligand>
        <name>heme</name>
        <dbReference type="ChEBI" id="CHEBI:30413"/>
    </ligand>
    <ligandPart>
        <name>Fe</name>
        <dbReference type="ChEBI" id="CHEBI:18248"/>
    </ligandPart>
</feature>
<dbReference type="AlphaFoldDB" id="A0A0L0SZC0"/>
<gene>
    <name evidence="9" type="ORF">AMAG_12405</name>
</gene>
<dbReference type="PRINTS" id="PR00463">
    <property type="entry name" value="EP450I"/>
</dbReference>
<keyword evidence="4 8" id="KW-0560">Oxidoreductase</keyword>
<dbReference type="VEuPathDB" id="FungiDB:AMAG_12405"/>
<proteinExistence type="inferred from homology"/>
<dbReference type="GO" id="GO:0005506">
    <property type="term" value="F:iron ion binding"/>
    <property type="evidence" value="ECO:0007669"/>
    <property type="project" value="InterPro"/>
</dbReference>
<dbReference type="InterPro" id="IPR036396">
    <property type="entry name" value="Cyt_P450_sf"/>
</dbReference>
<sequence>MPILSTLAGRATWLIQLVAARSREPKYIVAAFAAVVAIWAARYAYRLVVPPRALRHLPHAPMTAYLRSFVRGDGFLEYKPVLLDLTRKDALRKGAIKSMEDTPTVFLAWLLGRWIVHLARPEDIKMLYTQPEVFEKDVVSDGLGFMPLFLGRNVFSVPTPEWKHHRKVVNPAFRRGWATSFFGEPARHLIAELDAASAAGKTIDPADWMQRMTLDALSLAAFGTNLDSIRHPNGDMVALYNAIMKDVVNLRDLLNPWYKRSAKGQQMKLMIEQFNDFVFDLIDTKTAQLKEQGKLGRDGAEGEGDDRRDLLEMMIEAAEGSDFTREDLRANTIIFFLAGHDTTANELCFAIYLMGLHKDVQAKARAEVIRIMGEDAARHAATCDAVDMDYPTSEQERAMIYINFVIKETMRLYPSVAKLPRRITTAPVTLTDGTKLPVGTKITVDTYAMQHDKAVYGPDADEFKPDRWASTVGKDNTVAMHPPAHNYTWAPFGGGQRICLGMQFSLVEQRVVLAMMLLRYEWDVVGNASALRGVPDMIPSDVTLHSKGIKVQLRRRNVA</sequence>
<evidence type="ECO:0000256" key="1">
    <source>
        <dbReference type="ARBA" id="ARBA00010617"/>
    </source>
</evidence>
<dbReference type="SUPFAM" id="SSF48264">
    <property type="entry name" value="Cytochrome P450"/>
    <property type="match status" value="1"/>
</dbReference>
<evidence type="ECO:0000313" key="10">
    <source>
        <dbReference type="Proteomes" id="UP000054350"/>
    </source>
</evidence>
<dbReference type="InterPro" id="IPR017972">
    <property type="entry name" value="Cyt_P450_CS"/>
</dbReference>
<dbReference type="GO" id="GO:0020037">
    <property type="term" value="F:heme binding"/>
    <property type="evidence" value="ECO:0007669"/>
    <property type="project" value="InterPro"/>
</dbReference>
<dbReference type="Proteomes" id="UP000054350">
    <property type="component" value="Unassembled WGS sequence"/>
</dbReference>
<keyword evidence="2 7" id="KW-0349">Heme</keyword>
<dbReference type="PANTHER" id="PTHR24291">
    <property type="entry name" value="CYTOCHROME P450 FAMILY 4"/>
    <property type="match status" value="1"/>
</dbReference>
<dbReference type="EMBL" id="GG745354">
    <property type="protein sequence ID" value="KNE67669.1"/>
    <property type="molecule type" value="Genomic_DNA"/>
</dbReference>
<accession>A0A0L0SZC0</accession>
<dbReference type="PROSITE" id="PS00086">
    <property type="entry name" value="CYTOCHROME_P450"/>
    <property type="match status" value="1"/>
</dbReference>
<evidence type="ECO:0000256" key="7">
    <source>
        <dbReference type="PIRSR" id="PIRSR602401-1"/>
    </source>
</evidence>
<keyword evidence="5 7" id="KW-0408">Iron</keyword>
<dbReference type="GO" id="GO:0004497">
    <property type="term" value="F:monooxygenase activity"/>
    <property type="evidence" value="ECO:0007669"/>
    <property type="project" value="UniProtKB-KW"/>
</dbReference>
<evidence type="ECO:0000256" key="8">
    <source>
        <dbReference type="RuleBase" id="RU000461"/>
    </source>
</evidence>
<dbReference type="InterPro" id="IPR050196">
    <property type="entry name" value="Cytochrome_P450_Monoox"/>
</dbReference>
<keyword evidence="10" id="KW-1185">Reference proteome</keyword>
<dbReference type="Pfam" id="PF00067">
    <property type="entry name" value="p450"/>
    <property type="match status" value="1"/>
</dbReference>
<evidence type="ECO:0000256" key="6">
    <source>
        <dbReference type="ARBA" id="ARBA00023033"/>
    </source>
</evidence>
<dbReference type="eggNOG" id="KOG0157">
    <property type="taxonomic scope" value="Eukaryota"/>
</dbReference>
<comment type="similarity">
    <text evidence="1 8">Belongs to the cytochrome P450 family.</text>
</comment>
<evidence type="ECO:0000256" key="2">
    <source>
        <dbReference type="ARBA" id="ARBA00022617"/>
    </source>
</evidence>
<reference evidence="10" key="2">
    <citation type="submission" date="2009-11" db="EMBL/GenBank/DDBJ databases">
        <title>The Genome Sequence of Allomyces macrogynus strain ATCC 38327.</title>
        <authorList>
            <consortium name="The Broad Institute Genome Sequencing Platform"/>
            <person name="Russ C."/>
            <person name="Cuomo C."/>
            <person name="Shea T."/>
            <person name="Young S.K."/>
            <person name="Zeng Q."/>
            <person name="Koehrsen M."/>
            <person name="Haas B."/>
            <person name="Borodovsky M."/>
            <person name="Guigo R."/>
            <person name="Alvarado L."/>
            <person name="Berlin A."/>
            <person name="Borenstein D."/>
            <person name="Chen Z."/>
            <person name="Engels R."/>
            <person name="Freedman E."/>
            <person name="Gellesch M."/>
            <person name="Goldberg J."/>
            <person name="Griggs A."/>
            <person name="Gujja S."/>
            <person name="Heiman D."/>
            <person name="Hepburn T."/>
            <person name="Howarth C."/>
            <person name="Jen D."/>
            <person name="Larson L."/>
            <person name="Lewis B."/>
            <person name="Mehta T."/>
            <person name="Park D."/>
            <person name="Pearson M."/>
            <person name="Roberts A."/>
            <person name="Saif S."/>
            <person name="Shenoy N."/>
            <person name="Sisk P."/>
            <person name="Stolte C."/>
            <person name="Sykes S."/>
            <person name="Walk T."/>
            <person name="White J."/>
            <person name="Yandava C."/>
            <person name="Burger G."/>
            <person name="Gray M.W."/>
            <person name="Holland P.W.H."/>
            <person name="King N."/>
            <person name="Lang F.B.F."/>
            <person name="Roger A.J."/>
            <person name="Ruiz-Trillo I."/>
            <person name="Lander E."/>
            <person name="Nusbaum C."/>
        </authorList>
    </citation>
    <scope>NUCLEOTIDE SEQUENCE [LARGE SCALE GENOMIC DNA]</scope>
    <source>
        <strain evidence="10">ATCC 38327</strain>
    </source>
</reference>
<dbReference type="GO" id="GO:0016705">
    <property type="term" value="F:oxidoreductase activity, acting on paired donors, with incorporation or reduction of molecular oxygen"/>
    <property type="evidence" value="ECO:0007669"/>
    <property type="project" value="InterPro"/>
</dbReference>
<evidence type="ECO:0000313" key="9">
    <source>
        <dbReference type="EMBL" id="KNE67669.1"/>
    </source>
</evidence>
<reference evidence="9 10" key="1">
    <citation type="submission" date="2009-11" db="EMBL/GenBank/DDBJ databases">
        <title>Annotation of Allomyces macrogynus ATCC 38327.</title>
        <authorList>
            <consortium name="The Broad Institute Genome Sequencing Platform"/>
            <person name="Russ C."/>
            <person name="Cuomo C."/>
            <person name="Burger G."/>
            <person name="Gray M.W."/>
            <person name="Holland P.W.H."/>
            <person name="King N."/>
            <person name="Lang F.B.F."/>
            <person name="Roger A.J."/>
            <person name="Ruiz-Trillo I."/>
            <person name="Young S.K."/>
            <person name="Zeng Q."/>
            <person name="Gargeya S."/>
            <person name="Fitzgerald M."/>
            <person name="Haas B."/>
            <person name="Abouelleil A."/>
            <person name="Alvarado L."/>
            <person name="Arachchi H.M."/>
            <person name="Berlin A."/>
            <person name="Chapman S.B."/>
            <person name="Gearin G."/>
            <person name="Goldberg J."/>
            <person name="Griggs A."/>
            <person name="Gujja S."/>
            <person name="Hansen M."/>
            <person name="Heiman D."/>
            <person name="Howarth C."/>
            <person name="Larimer J."/>
            <person name="Lui A."/>
            <person name="MacDonald P.J.P."/>
            <person name="McCowen C."/>
            <person name="Montmayeur A."/>
            <person name="Murphy C."/>
            <person name="Neiman D."/>
            <person name="Pearson M."/>
            <person name="Priest M."/>
            <person name="Roberts A."/>
            <person name="Saif S."/>
            <person name="Shea T."/>
            <person name="Sisk P."/>
            <person name="Stolte C."/>
            <person name="Sykes S."/>
            <person name="Wortman J."/>
            <person name="Nusbaum C."/>
            <person name="Birren B."/>
        </authorList>
    </citation>
    <scope>NUCLEOTIDE SEQUENCE [LARGE SCALE GENOMIC DNA]</scope>
    <source>
        <strain evidence="9 10">ATCC 38327</strain>
    </source>
</reference>
<dbReference type="PRINTS" id="PR00385">
    <property type="entry name" value="P450"/>
</dbReference>
<dbReference type="InterPro" id="IPR002401">
    <property type="entry name" value="Cyt_P450_E_grp-I"/>
</dbReference>
<keyword evidence="3 7" id="KW-0479">Metal-binding</keyword>
<dbReference type="Gene3D" id="1.10.630.10">
    <property type="entry name" value="Cytochrome P450"/>
    <property type="match status" value="1"/>
</dbReference>
<keyword evidence="6 8" id="KW-0503">Monooxygenase</keyword>
<evidence type="ECO:0008006" key="11">
    <source>
        <dbReference type="Google" id="ProtNLM"/>
    </source>
</evidence>
<protein>
    <recommendedName>
        <fullName evidence="11">Cytochrome P450</fullName>
    </recommendedName>
</protein>
<evidence type="ECO:0000256" key="3">
    <source>
        <dbReference type="ARBA" id="ARBA00022723"/>
    </source>
</evidence>
<comment type="cofactor">
    <cofactor evidence="7">
        <name>heme</name>
        <dbReference type="ChEBI" id="CHEBI:30413"/>
    </cofactor>
</comment>
<dbReference type="STRING" id="578462.A0A0L0SZC0"/>
<name>A0A0L0SZC0_ALLM3</name>